<dbReference type="RefSeq" id="WP_266086440.1">
    <property type="nucleotide sequence ID" value="NZ_RKLV01000003.1"/>
</dbReference>
<comment type="catalytic activity">
    <reaction evidence="1 4">
        <text>(4aS,6R)-4a-hydroxy-L-erythro-5,6,7,8-tetrahydrobiopterin = (6R)-L-erythro-6,7-dihydrobiopterin + H2O</text>
        <dbReference type="Rhea" id="RHEA:11920"/>
        <dbReference type="ChEBI" id="CHEBI:15377"/>
        <dbReference type="ChEBI" id="CHEBI:15642"/>
        <dbReference type="ChEBI" id="CHEBI:43120"/>
        <dbReference type="EC" id="4.2.1.96"/>
    </reaction>
</comment>
<name>A0A9Q4C356_9EURY</name>
<evidence type="ECO:0000256" key="5">
    <source>
        <dbReference type="SAM" id="MobiDB-lite"/>
    </source>
</evidence>
<accession>A0A9Q4C356</accession>
<dbReference type="SUPFAM" id="SSF55248">
    <property type="entry name" value="PCD-like"/>
    <property type="match status" value="1"/>
</dbReference>
<dbReference type="AlphaFoldDB" id="A0A9Q4C356"/>
<dbReference type="CDD" id="cd00913">
    <property type="entry name" value="PCD_DCoH_subfamily_a"/>
    <property type="match status" value="1"/>
</dbReference>
<reference evidence="6" key="1">
    <citation type="submission" date="2022-09" db="EMBL/GenBank/DDBJ databases">
        <title>Haloadaptaus new haloarchaeum isolated from saline soil.</title>
        <authorList>
            <person name="Duran-Viseras A."/>
            <person name="Sanchez-Porro C."/>
            <person name="Ventosa A."/>
        </authorList>
    </citation>
    <scope>NUCLEOTIDE SEQUENCE</scope>
    <source>
        <strain evidence="6">F3-133</strain>
    </source>
</reference>
<evidence type="ECO:0000313" key="6">
    <source>
        <dbReference type="EMBL" id="MCX2818598.1"/>
    </source>
</evidence>
<dbReference type="EMBL" id="RKLV01000003">
    <property type="protein sequence ID" value="MCX2818598.1"/>
    <property type="molecule type" value="Genomic_DNA"/>
</dbReference>
<dbReference type="InterPro" id="IPR036428">
    <property type="entry name" value="PCD_sf"/>
</dbReference>
<keyword evidence="3 4" id="KW-0456">Lyase</keyword>
<evidence type="ECO:0000256" key="3">
    <source>
        <dbReference type="ARBA" id="ARBA00023239"/>
    </source>
</evidence>
<dbReference type="PANTHER" id="PTHR42805">
    <property type="entry name" value="PTERIN-4-ALPHA-CARBINOLAMINE DEHYDRATASE-RELATED"/>
    <property type="match status" value="1"/>
</dbReference>
<evidence type="ECO:0000256" key="1">
    <source>
        <dbReference type="ARBA" id="ARBA00001554"/>
    </source>
</evidence>
<sequence length="116" mass="13404">MSESDSLADQECEPCQGGVPPMESDEIDEYLDEVGDHWEAVDDHHIESHFDFDDFRDSLEFVYDVGELAEEEGHHPDIYLEYGSAEVKFWTHKIDGLHEADFVMAAKVDEIYDEYV</sequence>
<feature type="compositionally biased region" description="Acidic residues" evidence="5">
    <location>
        <begin position="1"/>
        <end position="12"/>
    </location>
</feature>
<feature type="region of interest" description="Disordered" evidence="5">
    <location>
        <begin position="1"/>
        <end position="24"/>
    </location>
</feature>
<dbReference type="InterPro" id="IPR001533">
    <property type="entry name" value="Pterin_deHydtase"/>
</dbReference>
<dbReference type="GO" id="GO:0006729">
    <property type="term" value="P:tetrahydrobiopterin biosynthetic process"/>
    <property type="evidence" value="ECO:0007669"/>
    <property type="project" value="InterPro"/>
</dbReference>
<evidence type="ECO:0000313" key="7">
    <source>
        <dbReference type="Proteomes" id="UP001149411"/>
    </source>
</evidence>
<comment type="caution">
    <text evidence="6">The sequence shown here is derived from an EMBL/GenBank/DDBJ whole genome shotgun (WGS) entry which is preliminary data.</text>
</comment>
<dbReference type="Gene3D" id="3.30.1360.20">
    <property type="entry name" value="Transcriptional coactivator/pterin dehydratase"/>
    <property type="match status" value="1"/>
</dbReference>
<gene>
    <name evidence="6" type="ORF">EGH25_04430</name>
</gene>
<dbReference type="EC" id="4.2.1.96" evidence="4"/>
<comment type="similarity">
    <text evidence="2 4">Belongs to the pterin-4-alpha-carbinolamine dehydratase family.</text>
</comment>
<dbReference type="Proteomes" id="UP001149411">
    <property type="component" value="Unassembled WGS sequence"/>
</dbReference>
<dbReference type="Pfam" id="PF01329">
    <property type="entry name" value="Pterin_4a"/>
    <property type="match status" value="1"/>
</dbReference>
<dbReference type="GO" id="GO:0008124">
    <property type="term" value="F:4-alpha-hydroxytetrahydrobiopterin dehydratase activity"/>
    <property type="evidence" value="ECO:0007669"/>
    <property type="project" value="UniProtKB-UniRule"/>
</dbReference>
<dbReference type="PANTHER" id="PTHR42805:SF1">
    <property type="entry name" value="PTERIN-4-ALPHA-CARBINOLAMINE DEHYDRATASE-RELATED"/>
    <property type="match status" value="1"/>
</dbReference>
<keyword evidence="7" id="KW-1185">Reference proteome</keyword>
<evidence type="ECO:0000256" key="4">
    <source>
        <dbReference type="HAMAP-Rule" id="MF_00434"/>
    </source>
</evidence>
<proteinExistence type="inferred from homology"/>
<dbReference type="HAMAP" id="MF_00434">
    <property type="entry name" value="Pterin_4_alpha"/>
    <property type="match status" value="1"/>
</dbReference>
<protein>
    <recommendedName>
        <fullName evidence="4">Putative pterin-4-alpha-carbinolamine dehydratase</fullName>
        <shortName evidence="4">PHS</shortName>
        <ecNumber evidence="4">4.2.1.96</ecNumber>
    </recommendedName>
    <alternativeName>
        <fullName evidence="4">4-alpha-hydroxy-tetrahydropterin dehydratase</fullName>
    </alternativeName>
    <alternativeName>
        <fullName evidence="4">Pterin carbinolamine dehydratase</fullName>
        <shortName evidence="4">PCD</shortName>
    </alternativeName>
</protein>
<organism evidence="6 7">
    <name type="scientific">Halorutilus salinus</name>
    <dbReference type="NCBI Taxonomy" id="2487751"/>
    <lineage>
        <taxon>Archaea</taxon>
        <taxon>Methanobacteriati</taxon>
        <taxon>Methanobacteriota</taxon>
        <taxon>Stenosarchaea group</taxon>
        <taxon>Halobacteria</taxon>
        <taxon>Halorutilales</taxon>
        <taxon>Halorutilaceae</taxon>
        <taxon>Halorutilus</taxon>
    </lineage>
</organism>
<dbReference type="InterPro" id="IPR050376">
    <property type="entry name" value="Pterin-4-alpha-carb_dehyd"/>
</dbReference>
<evidence type="ECO:0000256" key="2">
    <source>
        <dbReference type="ARBA" id="ARBA00006472"/>
    </source>
</evidence>